<dbReference type="Gene3D" id="3.40.50.300">
    <property type="entry name" value="P-loop containing nucleotide triphosphate hydrolases"/>
    <property type="match status" value="1"/>
</dbReference>
<dbReference type="EMBL" id="BARW01007912">
    <property type="protein sequence ID" value="GAI77916.1"/>
    <property type="molecule type" value="Genomic_DNA"/>
</dbReference>
<dbReference type="AlphaFoldDB" id="X1SFJ1"/>
<protein>
    <submittedName>
        <fullName evidence="1">Uncharacterized protein</fullName>
    </submittedName>
</protein>
<evidence type="ECO:0000313" key="1">
    <source>
        <dbReference type="EMBL" id="GAI77916.1"/>
    </source>
</evidence>
<feature type="non-terminal residue" evidence="1">
    <location>
        <position position="1"/>
    </location>
</feature>
<reference evidence="1" key="1">
    <citation type="journal article" date="2014" name="Front. Microbiol.">
        <title>High frequency of phylogenetically diverse reductive dehalogenase-homologous genes in deep subseafloor sedimentary metagenomes.</title>
        <authorList>
            <person name="Kawai M."/>
            <person name="Futagami T."/>
            <person name="Toyoda A."/>
            <person name="Takaki Y."/>
            <person name="Nishi S."/>
            <person name="Hori S."/>
            <person name="Arai W."/>
            <person name="Tsubouchi T."/>
            <person name="Morono Y."/>
            <person name="Uchiyama I."/>
            <person name="Ito T."/>
            <person name="Fujiyama A."/>
            <person name="Inagaki F."/>
            <person name="Takami H."/>
        </authorList>
    </citation>
    <scope>NUCLEOTIDE SEQUENCE</scope>
    <source>
        <strain evidence="1">Expedition CK06-06</strain>
    </source>
</reference>
<dbReference type="InterPro" id="IPR027417">
    <property type="entry name" value="P-loop_NTPase"/>
</dbReference>
<comment type="caution">
    <text evidence="1">The sequence shown here is derived from an EMBL/GenBank/DDBJ whole genome shotgun (WGS) entry which is preliminary data.</text>
</comment>
<proteinExistence type="predicted"/>
<sequence length="145" mass="16586">YNLAKKKEFSIHYMDLLPTSDLNGFVHEFGTAVLKTVEERTTNWIKKIGQVFKTIRPIIKIDSLSGQPSISFDFRNKEEILYTLEEIFSFLKSFNKKVVIAMDEFQQIGKNNCSPFVCDFKPDPIIVNFCPSPIPVLVCFTGLAL</sequence>
<organism evidence="1">
    <name type="scientific">marine sediment metagenome</name>
    <dbReference type="NCBI Taxonomy" id="412755"/>
    <lineage>
        <taxon>unclassified sequences</taxon>
        <taxon>metagenomes</taxon>
        <taxon>ecological metagenomes</taxon>
    </lineage>
</organism>
<gene>
    <name evidence="1" type="ORF">S12H4_16369</name>
</gene>
<name>X1SFJ1_9ZZZZ</name>
<accession>X1SFJ1</accession>